<accession>A0A1G1VQS1</accession>
<dbReference type="AlphaFoldDB" id="A0A1G1VQS1"/>
<organism evidence="2 3">
    <name type="scientific">Candidatus Chisholmbacteria bacterium RIFCSPHIGHO2_01_FULL_48_12</name>
    <dbReference type="NCBI Taxonomy" id="1797589"/>
    <lineage>
        <taxon>Bacteria</taxon>
        <taxon>Candidatus Chisholmiibacteriota</taxon>
    </lineage>
</organism>
<evidence type="ECO:0008006" key="4">
    <source>
        <dbReference type="Google" id="ProtNLM"/>
    </source>
</evidence>
<dbReference type="STRING" id="1797589.A2784_01255"/>
<reference evidence="2 3" key="1">
    <citation type="journal article" date="2016" name="Nat. Commun.">
        <title>Thousands of microbial genomes shed light on interconnected biogeochemical processes in an aquifer system.</title>
        <authorList>
            <person name="Anantharaman K."/>
            <person name="Brown C.T."/>
            <person name="Hug L.A."/>
            <person name="Sharon I."/>
            <person name="Castelle C.J."/>
            <person name="Probst A.J."/>
            <person name="Thomas B.C."/>
            <person name="Singh A."/>
            <person name="Wilkins M.J."/>
            <person name="Karaoz U."/>
            <person name="Brodie E.L."/>
            <person name="Williams K.H."/>
            <person name="Hubbard S.S."/>
            <person name="Banfield J.F."/>
        </authorList>
    </citation>
    <scope>NUCLEOTIDE SEQUENCE [LARGE SCALE GENOMIC DNA]</scope>
</reference>
<evidence type="ECO:0000313" key="2">
    <source>
        <dbReference type="EMBL" id="OGY17733.1"/>
    </source>
</evidence>
<name>A0A1G1VQS1_9BACT</name>
<comment type="caution">
    <text evidence="2">The sequence shown here is derived from an EMBL/GenBank/DDBJ whole genome shotgun (WGS) entry which is preliminary data.</text>
</comment>
<dbReference type="EMBL" id="MHCH01000015">
    <property type="protein sequence ID" value="OGY17733.1"/>
    <property type="molecule type" value="Genomic_DNA"/>
</dbReference>
<dbReference type="Proteomes" id="UP000177324">
    <property type="component" value="Unassembled WGS sequence"/>
</dbReference>
<proteinExistence type="predicted"/>
<sequence>MKYLVALLLFSIFNFQFSIPVYSQATSSAEFDQQVQQNIKTRIDKVVEEKATASGEVLASKTLIKRGWVGTIADIAQTTLTLTASSGTKQTSFSDTTTFVESPGKKTLKSTDLELGAHVIAIGFINGNGVMDLRRLIIVTDFKTTPSREVRLVTLTQRPEGLTAKTVITSGPEQKKATAKDLTPDAKALLITVAGKLVRIHLL</sequence>
<gene>
    <name evidence="2" type="ORF">A2784_01255</name>
</gene>
<evidence type="ECO:0000313" key="3">
    <source>
        <dbReference type="Proteomes" id="UP000177324"/>
    </source>
</evidence>
<feature type="signal peptide" evidence="1">
    <location>
        <begin position="1"/>
        <end position="18"/>
    </location>
</feature>
<protein>
    <recommendedName>
        <fullName evidence="4">DUF5666 domain-containing protein</fullName>
    </recommendedName>
</protein>
<feature type="chain" id="PRO_5009581034" description="DUF5666 domain-containing protein" evidence="1">
    <location>
        <begin position="19"/>
        <end position="203"/>
    </location>
</feature>
<keyword evidence="1" id="KW-0732">Signal</keyword>
<evidence type="ECO:0000256" key="1">
    <source>
        <dbReference type="SAM" id="SignalP"/>
    </source>
</evidence>